<gene>
    <name evidence="14" type="ORF">KC19_11G023200</name>
</gene>
<evidence type="ECO:0000256" key="1">
    <source>
        <dbReference type="ARBA" id="ARBA00004370"/>
    </source>
</evidence>
<evidence type="ECO:0000256" key="9">
    <source>
        <dbReference type="ARBA" id="ARBA00023136"/>
    </source>
</evidence>
<evidence type="ECO:0000256" key="2">
    <source>
        <dbReference type="ARBA" id="ARBA00022614"/>
    </source>
</evidence>
<dbReference type="FunFam" id="3.80.10.10:FF:000400">
    <property type="entry name" value="Nuclear pore complex protein NUP107"/>
    <property type="match status" value="1"/>
</dbReference>
<dbReference type="Pfam" id="PF07714">
    <property type="entry name" value="PK_Tyr_Ser-Thr"/>
    <property type="match status" value="1"/>
</dbReference>
<evidence type="ECO:0000256" key="6">
    <source>
        <dbReference type="ARBA" id="ARBA00022741"/>
    </source>
</evidence>
<dbReference type="PROSITE" id="PS50011">
    <property type="entry name" value="PROTEIN_KINASE_DOM"/>
    <property type="match status" value="1"/>
</dbReference>
<keyword evidence="5" id="KW-0677">Repeat</keyword>
<comment type="subcellular location">
    <subcellularLocation>
        <location evidence="1">Membrane</location>
    </subcellularLocation>
</comment>
<dbReference type="AlphaFoldDB" id="A0A8T0G9P2"/>
<dbReference type="InterPro" id="IPR001611">
    <property type="entry name" value="Leu-rich_rpt"/>
</dbReference>
<dbReference type="OrthoDB" id="69842at2759"/>
<comment type="caution">
    <text evidence="14">The sequence shown here is derived from an EMBL/GenBank/DDBJ whole genome shotgun (WGS) entry which is preliminary data.</text>
</comment>
<dbReference type="Proteomes" id="UP000822688">
    <property type="component" value="Chromosome 11"/>
</dbReference>
<dbReference type="Gene3D" id="3.30.200.20">
    <property type="entry name" value="Phosphorylase Kinase, domain 1"/>
    <property type="match status" value="1"/>
</dbReference>
<dbReference type="InterPro" id="IPR000719">
    <property type="entry name" value="Prot_kinase_dom"/>
</dbReference>
<keyword evidence="9 12" id="KW-0472">Membrane</keyword>
<dbReference type="InterPro" id="IPR001245">
    <property type="entry name" value="Ser-Thr/Tyr_kinase_cat_dom"/>
</dbReference>
<dbReference type="InterPro" id="IPR013210">
    <property type="entry name" value="LRR_N_plant-typ"/>
</dbReference>
<keyword evidence="8 12" id="KW-1133">Transmembrane helix</keyword>
<keyword evidence="2" id="KW-0433">Leucine-rich repeat</keyword>
<dbReference type="FunFam" id="3.30.200.20:FF:000307">
    <property type="entry name" value="pollen receptor-like kinase 1"/>
    <property type="match status" value="1"/>
</dbReference>
<name>A0A8T0G9P2_CERPU</name>
<keyword evidence="6" id="KW-0547">Nucleotide-binding</keyword>
<feature type="transmembrane region" description="Helical" evidence="12">
    <location>
        <begin position="274"/>
        <end position="297"/>
    </location>
</feature>
<dbReference type="GO" id="GO:0004672">
    <property type="term" value="F:protein kinase activity"/>
    <property type="evidence" value="ECO:0007669"/>
    <property type="project" value="InterPro"/>
</dbReference>
<proteinExistence type="predicted"/>
<dbReference type="SUPFAM" id="SSF56112">
    <property type="entry name" value="Protein kinase-like (PK-like)"/>
    <property type="match status" value="1"/>
</dbReference>
<evidence type="ECO:0000313" key="15">
    <source>
        <dbReference type="Proteomes" id="UP000822688"/>
    </source>
</evidence>
<dbReference type="CDD" id="cd14066">
    <property type="entry name" value="STKc_IRAK"/>
    <property type="match status" value="1"/>
</dbReference>
<feature type="compositionally biased region" description="Basic and acidic residues" evidence="11">
    <location>
        <begin position="308"/>
        <end position="327"/>
    </location>
</feature>
<evidence type="ECO:0000256" key="8">
    <source>
        <dbReference type="ARBA" id="ARBA00022989"/>
    </source>
</evidence>
<evidence type="ECO:0000256" key="12">
    <source>
        <dbReference type="SAM" id="Phobius"/>
    </source>
</evidence>
<feature type="region of interest" description="Disordered" evidence="11">
    <location>
        <begin position="308"/>
        <end position="337"/>
    </location>
</feature>
<dbReference type="InterPro" id="IPR050994">
    <property type="entry name" value="At_inactive_RLKs"/>
</dbReference>
<keyword evidence="3 12" id="KW-0812">Transmembrane</keyword>
<dbReference type="Gene3D" id="1.10.510.10">
    <property type="entry name" value="Transferase(Phosphotransferase) domain 1"/>
    <property type="match status" value="1"/>
</dbReference>
<evidence type="ECO:0000256" key="11">
    <source>
        <dbReference type="SAM" id="MobiDB-lite"/>
    </source>
</evidence>
<dbReference type="Pfam" id="PF08263">
    <property type="entry name" value="LRRNT_2"/>
    <property type="match status" value="1"/>
</dbReference>
<feature type="compositionally biased region" description="Polar residues" evidence="11">
    <location>
        <begin position="670"/>
        <end position="680"/>
    </location>
</feature>
<evidence type="ECO:0000259" key="13">
    <source>
        <dbReference type="PROSITE" id="PS50011"/>
    </source>
</evidence>
<keyword evidence="15" id="KW-1185">Reference proteome</keyword>
<dbReference type="PANTHER" id="PTHR48010">
    <property type="entry name" value="OS05G0588300 PROTEIN"/>
    <property type="match status" value="1"/>
</dbReference>
<feature type="region of interest" description="Disordered" evidence="11">
    <location>
        <begin position="640"/>
        <end position="680"/>
    </location>
</feature>
<dbReference type="PANTHER" id="PTHR48010:SF76">
    <property type="entry name" value="INACTIVE RECEPTOR KINASE RLK902-RELATED"/>
    <property type="match status" value="1"/>
</dbReference>
<keyword evidence="7" id="KW-0067">ATP-binding</keyword>
<feature type="compositionally biased region" description="Basic and acidic residues" evidence="11">
    <location>
        <begin position="652"/>
        <end position="669"/>
    </location>
</feature>
<dbReference type="SUPFAM" id="SSF52058">
    <property type="entry name" value="L domain-like"/>
    <property type="match status" value="1"/>
</dbReference>
<dbReference type="FunFam" id="1.10.510.10:FF:000095">
    <property type="entry name" value="protein STRUBBELIG-RECEPTOR FAMILY 8"/>
    <property type="match status" value="1"/>
</dbReference>
<organism evidence="14 15">
    <name type="scientific">Ceratodon purpureus</name>
    <name type="common">Fire moss</name>
    <name type="synonym">Dicranum purpureum</name>
    <dbReference type="NCBI Taxonomy" id="3225"/>
    <lineage>
        <taxon>Eukaryota</taxon>
        <taxon>Viridiplantae</taxon>
        <taxon>Streptophyta</taxon>
        <taxon>Embryophyta</taxon>
        <taxon>Bryophyta</taxon>
        <taxon>Bryophytina</taxon>
        <taxon>Bryopsida</taxon>
        <taxon>Dicranidae</taxon>
        <taxon>Pseudoditrichales</taxon>
        <taxon>Ditrichaceae</taxon>
        <taxon>Ceratodon</taxon>
    </lineage>
</organism>
<dbReference type="Pfam" id="PF00560">
    <property type="entry name" value="LRR_1"/>
    <property type="match status" value="3"/>
</dbReference>
<reference evidence="14 15" key="1">
    <citation type="submission" date="2020-06" db="EMBL/GenBank/DDBJ databases">
        <title>WGS assembly of Ceratodon purpureus strain R40.</title>
        <authorList>
            <person name="Carey S.B."/>
            <person name="Jenkins J."/>
            <person name="Shu S."/>
            <person name="Lovell J.T."/>
            <person name="Sreedasyam A."/>
            <person name="Maumus F."/>
            <person name="Tiley G.P."/>
            <person name="Fernandez-Pozo N."/>
            <person name="Barry K."/>
            <person name="Chen C."/>
            <person name="Wang M."/>
            <person name="Lipzen A."/>
            <person name="Daum C."/>
            <person name="Saski C.A."/>
            <person name="Payton A.C."/>
            <person name="Mcbreen J.C."/>
            <person name="Conrad R.E."/>
            <person name="Kollar L.M."/>
            <person name="Olsson S."/>
            <person name="Huttunen S."/>
            <person name="Landis J.B."/>
            <person name="Wickett N.J."/>
            <person name="Johnson M.G."/>
            <person name="Rensing S.A."/>
            <person name="Grimwood J."/>
            <person name="Schmutz J."/>
            <person name="Mcdaniel S.F."/>
        </authorList>
    </citation>
    <scope>NUCLEOTIDE SEQUENCE [LARGE SCALE GENOMIC DNA]</scope>
    <source>
        <strain evidence="14 15">R40</strain>
    </source>
</reference>
<protein>
    <recommendedName>
        <fullName evidence="13">Protein kinase domain-containing protein</fullName>
    </recommendedName>
</protein>
<evidence type="ECO:0000256" key="3">
    <source>
        <dbReference type="ARBA" id="ARBA00022692"/>
    </source>
</evidence>
<dbReference type="InterPro" id="IPR032675">
    <property type="entry name" value="LRR_dom_sf"/>
</dbReference>
<dbReference type="GO" id="GO:0005524">
    <property type="term" value="F:ATP binding"/>
    <property type="evidence" value="ECO:0007669"/>
    <property type="project" value="UniProtKB-KW"/>
</dbReference>
<evidence type="ECO:0000256" key="7">
    <source>
        <dbReference type="ARBA" id="ARBA00022840"/>
    </source>
</evidence>
<evidence type="ECO:0000256" key="4">
    <source>
        <dbReference type="ARBA" id="ARBA00022729"/>
    </source>
</evidence>
<keyword evidence="10" id="KW-0325">Glycoprotein</keyword>
<feature type="domain" description="Protein kinase" evidence="13">
    <location>
        <begin position="363"/>
        <end position="637"/>
    </location>
</feature>
<sequence>MTKKGQESESSIAKVAATLIVLISAISVAGQDLAADTRALITFSNVHDPRGTKLNWKNTTWTCNWRGITCVQNRVTELRLPGKGFRGSIPPDSLSLLSKLRVVSLRGNKLTGSFPGELGNCNNVEALYLAGNDFYGPLPDDLSGLWPRLSNLSLEFNKLNGTIPQSLGLFPNLYLLNLRNNSFSGSIPPFNLANLTVFDVANNNLSGAVPANLSRFPATSYVGNPGLCGPPLESVCSSPVAPFPSPVSASPSPVSASQGSESTLQGKRKLSTGAIVGIVVGVVGFLALALLGLLFCLCGKEKGRYGSAKSERREVSRERTRDIKGLEEQGEEYSSAGGGELERNKLVFFDGKKYAFSLEDLLRASAEVLGKGSVGTAYKAILEDGTIMAVKRLKDVTTGKKEFESQIQLVGKLQHQNLVPLRAYYFSKDEKLLVYDFMPMGSLSALLHGNRGSSRTPLDWVSRVKIALGAAKGLEYLHSHGGSKFVHANIKSSNILLNRDLEACISDFGLAQLLTASSAASRIVGYRAPEVTETKKVTQKSDVYSFGVLLLELLTGKAPTQAALNEDGIDLPRWVQSVVREEWTAEVFDLELMRYNNIEEEMVAMLQIAMQCVDPVPERRPKMNNVLLLLEDVHPFFVDNGDETSRQSESASEEKFRGSDKASDKDKTSQENTPSHSHTP</sequence>
<dbReference type="InterPro" id="IPR011009">
    <property type="entry name" value="Kinase-like_dom_sf"/>
</dbReference>
<dbReference type="Gene3D" id="3.80.10.10">
    <property type="entry name" value="Ribonuclease Inhibitor"/>
    <property type="match status" value="2"/>
</dbReference>
<dbReference type="GO" id="GO:0016020">
    <property type="term" value="C:membrane"/>
    <property type="evidence" value="ECO:0007669"/>
    <property type="project" value="UniProtKB-SubCell"/>
</dbReference>
<keyword evidence="4" id="KW-0732">Signal</keyword>
<evidence type="ECO:0000256" key="5">
    <source>
        <dbReference type="ARBA" id="ARBA00022737"/>
    </source>
</evidence>
<evidence type="ECO:0000256" key="10">
    <source>
        <dbReference type="ARBA" id="ARBA00023180"/>
    </source>
</evidence>
<accession>A0A8T0G9P2</accession>
<dbReference type="EMBL" id="CM026432">
    <property type="protein sequence ID" value="KAG0556066.1"/>
    <property type="molecule type" value="Genomic_DNA"/>
</dbReference>
<evidence type="ECO:0000313" key="14">
    <source>
        <dbReference type="EMBL" id="KAG0556066.1"/>
    </source>
</evidence>